<evidence type="ECO:0000313" key="13">
    <source>
        <dbReference type="EMBL" id="ELV13307.1"/>
    </source>
</evidence>
<proteinExistence type="inferred from homology"/>
<reference evidence="14" key="1">
    <citation type="submission" date="2012-07" db="EMBL/GenBank/DDBJ databases">
        <title>Genome of the Chinese tree shrew, a rising model animal genetically related to primates.</title>
        <authorList>
            <person name="Zhang G."/>
            <person name="Fan Y."/>
            <person name="Yao Y."/>
            <person name="Huang Z."/>
        </authorList>
    </citation>
    <scope>NUCLEOTIDE SEQUENCE [LARGE SCALE GENOMIC DNA]</scope>
</reference>
<dbReference type="SMART" id="SM00092">
    <property type="entry name" value="RNAse_Pc"/>
    <property type="match status" value="1"/>
</dbReference>
<organism evidence="13 14">
    <name type="scientific">Tupaia chinensis</name>
    <name type="common">Chinese tree shrew</name>
    <name type="synonym">Tupaia belangeri chinensis</name>
    <dbReference type="NCBI Taxonomy" id="246437"/>
    <lineage>
        <taxon>Eukaryota</taxon>
        <taxon>Metazoa</taxon>
        <taxon>Chordata</taxon>
        <taxon>Craniata</taxon>
        <taxon>Vertebrata</taxon>
        <taxon>Euteleostomi</taxon>
        <taxon>Mammalia</taxon>
        <taxon>Eutheria</taxon>
        <taxon>Euarchontoglires</taxon>
        <taxon>Scandentia</taxon>
        <taxon>Tupaiidae</taxon>
        <taxon>Tupaia</taxon>
    </lineage>
</organism>
<feature type="compositionally biased region" description="Acidic residues" evidence="9">
    <location>
        <begin position="187"/>
        <end position="207"/>
    </location>
</feature>
<evidence type="ECO:0000256" key="1">
    <source>
        <dbReference type="ARBA" id="ARBA00002915"/>
    </source>
</evidence>
<accession>L8YAL4</accession>
<dbReference type="GO" id="GO:0050830">
    <property type="term" value="P:defense response to Gram-positive bacterium"/>
    <property type="evidence" value="ECO:0007669"/>
    <property type="project" value="TreeGrafter"/>
</dbReference>
<keyword evidence="5" id="KW-0964">Secreted</keyword>
<evidence type="ECO:0000256" key="6">
    <source>
        <dbReference type="ARBA" id="ARBA00022729"/>
    </source>
</evidence>
<dbReference type="InterPro" id="IPR023412">
    <property type="entry name" value="RNaseA_domain"/>
</dbReference>
<dbReference type="AlphaFoldDB" id="L8YAL4"/>
<dbReference type="eggNOG" id="ENOG502TDU6">
    <property type="taxonomic scope" value="Eukaryota"/>
</dbReference>
<keyword evidence="6 10" id="KW-0732">Signal</keyword>
<feature type="domain" description="Ribonuclease A-domain" evidence="11">
    <location>
        <begin position="57"/>
        <end position="171"/>
    </location>
</feature>
<reference evidence="14" key="2">
    <citation type="journal article" date="2013" name="Nat. Commun.">
        <title>Genome of the Chinese tree shrew.</title>
        <authorList>
            <person name="Fan Y."/>
            <person name="Huang Z.Y."/>
            <person name="Cao C.C."/>
            <person name="Chen C.S."/>
            <person name="Chen Y.X."/>
            <person name="Fan D.D."/>
            <person name="He J."/>
            <person name="Hou H.L."/>
            <person name="Hu L."/>
            <person name="Hu X.T."/>
            <person name="Jiang X.T."/>
            <person name="Lai R."/>
            <person name="Lang Y.S."/>
            <person name="Liang B."/>
            <person name="Liao S.G."/>
            <person name="Mu D."/>
            <person name="Ma Y.Y."/>
            <person name="Niu Y.Y."/>
            <person name="Sun X.Q."/>
            <person name="Xia J.Q."/>
            <person name="Xiao J."/>
            <person name="Xiong Z.Q."/>
            <person name="Xu L."/>
            <person name="Yang L."/>
            <person name="Zhang Y."/>
            <person name="Zhao W."/>
            <person name="Zhao X.D."/>
            <person name="Zheng Y.T."/>
            <person name="Zhou J.M."/>
            <person name="Zhu Y.B."/>
            <person name="Zhang G.J."/>
            <person name="Wang J."/>
            <person name="Yao Y.G."/>
        </authorList>
    </citation>
    <scope>NUCLEOTIDE SEQUENCE [LARGE SCALE GENOMIC DNA]</scope>
</reference>
<dbReference type="EMBL" id="KB362182">
    <property type="protein sequence ID" value="ELV13307.1"/>
    <property type="molecule type" value="Genomic_DNA"/>
</dbReference>
<dbReference type="InParanoid" id="L8YAL4"/>
<dbReference type="GO" id="GO:0003676">
    <property type="term" value="F:nucleic acid binding"/>
    <property type="evidence" value="ECO:0007669"/>
    <property type="project" value="InterPro"/>
</dbReference>
<reference evidence="13" key="3">
    <citation type="journal article" date="2013" name="Nat. Commun.">
        <title>Genome of the Chinese tree shrew, a rising model animal genetically related to primates.</title>
        <authorList>
            <person name="Zhang G."/>
            <person name="Fan Y."/>
            <person name="Yao Y."/>
            <person name="Huang Z."/>
        </authorList>
    </citation>
    <scope>NUCLEOTIDE SEQUENCE</scope>
</reference>
<dbReference type="InterPro" id="IPR001427">
    <property type="entry name" value="RNaseA"/>
</dbReference>
<feature type="signal peptide" evidence="10">
    <location>
        <begin position="1"/>
        <end position="20"/>
    </location>
</feature>
<keyword evidence="7" id="KW-1015">Disulfide bond</keyword>
<comment type="similarity">
    <text evidence="3">Belongs to the pancreatic ribonuclease family.</text>
</comment>
<name>L8YAL4_TUPCH</name>
<dbReference type="GO" id="GO:0005576">
    <property type="term" value="C:extracellular region"/>
    <property type="evidence" value="ECO:0007669"/>
    <property type="project" value="UniProtKB-SubCell"/>
</dbReference>
<evidence type="ECO:0000313" key="12">
    <source>
        <dbReference type="EMBL" id="ELV13306.1"/>
    </source>
</evidence>
<evidence type="ECO:0000256" key="9">
    <source>
        <dbReference type="SAM" id="MobiDB-lite"/>
    </source>
</evidence>
<feature type="chain" id="PRO_5007688079" description="Inactive ribonuclease-like protein 9" evidence="10">
    <location>
        <begin position="21"/>
        <end position="216"/>
    </location>
</feature>
<dbReference type="SUPFAM" id="SSF54076">
    <property type="entry name" value="RNase A-like"/>
    <property type="match status" value="1"/>
</dbReference>
<comment type="function">
    <text evidence="1">Does not exhibit any ribonuclease activity.</text>
</comment>
<evidence type="ECO:0000256" key="2">
    <source>
        <dbReference type="ARBA" id="ARBA00004613"/>
    </source>
</evidence>
<dbReference type="FunCoup" id="L8YAL4">
    <property type="interactions" value="3"/>
</dbReference>
<evidence type="ECO:0000256" key="5">
    <source>
        <dbReference type="ARBA" id="ARBA00022525"/>
    </source>
</evidence>
<comment type="subcellular location">
    <subcellularLocation>
        <location evidence="2">Secreted</location>
    </subcellularLocation>
</comment>
<dbReference type="EMBL" id="KB362182">
    <property type="protein sequence ID" value="ELV13306.1"/>
    <property type="molecule type" value="Genomic_DNA"/>
</dbReference>
<evidence type="ECO:0000256" key="8">
    <source>
        <dbReference type="ARBA" id="ARBA00023180"/>
    </source>
</evidence>
<dbReference type="CDD" id="cd00163">
    <property type="entry name" value="RNase_A"/>
    <property type="match status" value="1"/>
</dbReference>
<evidence type="ECO:0000313" key="14">
    <source>
        <dbReference type="Proteomes" id="UP000011518"/>
    </source>
</evidence>
<dbReference type="PANTHER" id="PTHR11437">
    <property type="entry name" value="RIBONUCLEASE"/>
    <property type="match status" value="1"/>
</dbReference>
<gene>
    <name evidence="13" type="ORF">TREES_T100011116</name>
    <name evidence="12" type="ORF">TREES_T100011117</name>
</gene>
<evidence type="ECO:0000256" key="4">
    <source>
        <dbReference type="ARBA" id="ARBA00014966"/>
    </source>
</evidence>
<evidence type="ECO:0000256" key="3">
    <source>
        <dbReference type="ARBA" id="ARBA00005600"/>
    </source>
</evidence>
<dbReference type="InterPro" id="IPR036816">
    <property type="entry name" value="RNaseA-like_dom_sf"/>
</dbReference>
<evidence type="ECO:0000256" key="7">
    <source>
        <dbReference type="ARBA" id="ARBA00023157"/>
    </source>
</evidence>
<dbReference type="PANTHER" id="PTHR11437:SF14">
    <property type="entry name" value="INACTIVE RIBONUCLEASE-LIKE PROTEIN 9"/>
    <property type="match status" value="1"/>
</dbReference>
<keyword evidence="8" id="KW-0325">Glycoprotein</keyword>
<feature type="region of interest" description="Disordered" evidence="9">
    <location>
        <begin position="182"/>
        <end position="216"/>
    </location>
</feature>
<sequence length="216" mass="25266">MLLTAHPLLLLLLLLQSLKPLQFFREESNFYLPPDVEEEFEDYVEEVLGTGATRPPTKEKFIRFTIIQPGRPLLDNYYCTDTIKDRNVHHRFKCVKEHYFLLTPYDELKQSCRHRYVQCKNGVRKCNMSKNLVEGLYCKLIAGTQMPECTFESTYKRGYAFITCQWEDRIQELVPDNVDDISMPTENEIESDDYILPEPIDPSEDDLGWSVSPSPL</sequence>
<evidence type="ECO:0000259" key="11">
    <source>
        <dbReference type="SMART" id="SM00092"/>
    </source>
</evidence>
<dbReference type="Gene3D" id="3.10.130.10">
    <property type="entry name" value="Ribonuclease A-like domain"/>
    <property type="match status" value="1"/>
</dbReference>
<protein>
    <recommendedName>
        <fullName evidence="4">Inactive ribonuclease-like protein 9</fullName>
    </recommendedName>
</protein>
<dbReference type="Pfam" id="PF00074">
    <property type="entry name" value="RnaseA"/>
    <property type="match status" value="1"/>
</dbReference>
<evidence type="ECO:0000256" key="10">
    <source>
        <dbReference type="SAM" id="SignalP"/>
    </source>
</evidence>
<keyword evidence="14" id="KW-1185">Reference proteome</keyword>
<dbReference type="Proteomes" id="UP000011518">
    <property type="component" value="Unassembled WGS sequence"/>
</dbReference>